<dbReference type="OrthoDB" id="6075923at2759"/>
<dbReference type="Pfam" id="PF01773">
    <property type="entry name" value="Nucleos_tra2_N"/>
    <property type="match status" value="1"/>
</dbReference>
<dbReference type="InterPro" id="IPR008276">
    <property type="entry name" value="C_nuclsd_transpt"/>
</dbReference>
<keyword evidence="12" id="KW-1185">Reference proteome</keyword>
<evidence type="ECO:0000259" key="10">
    <source>
        <dbReference type="Pfam" id="PF07670"/>
    </source>
</evidence>
<reference evidence="11" key="2">
    <citation type="submission" date="2021-01" db="UniProtKB">
        <authorList>
            <consortium name="EnsemblMetazoa"/>
        </authorList>
    </citation>
    <scope>IDENTIFICATION</scope>
</reference>
<name>A0A7M7P669_STRPU</name>
<evidence type="ECO:0000256" key="5">
    <source>
        <dbReference type="ARBA" id="ARBA00022989"/>
    </source>
</evidence>
<dbReference type="PANTHER" id="PTHR10590:SF4">
    <property type="entry name" value="SOLUTE CARRIER FAMILY 28 MEMBER 3"/>
    <property type="match status" value="1"/>
</dbReference>
<dbReference type="RefSeq" id="XP_030844431.1">
    <property type="nucleotide sequence ID" value="XM_030988571.1"/>
</dbReference>
<feature type="transmembrane region" description="Helical" evidence="7">
    <location>
        <begin position="483"/>
        <end position="502"/>
    </location>
</feature>
<evidence type="ECO:0000256" key="7">
    <source>
        <dbReference type="RuleBase" id="RU362018"/>
    </source>
</evidence>
<organism evidence="11 12">
    <name type="scientific">Strongylocentrotus purpuratus</name>
    <name type="common">Purple sea urchin</name>
    <dbReference type="NCBI Taxonomy" id="7668"/>
    <lineage>
        <taxon>Eukaryota</taxon>
        <taxon>Metazoa</taxon>
        <taxon>Echinodermata</taxon>
        <taxon>Eleutherozoa</taxon>
        <taxon>Echinozoa</taxon>
        <taxon>Echinoidea</taxon>
        <taxon>Euechinoidea</taxon>
        <taxon>Echinacea</taxon>
        <taxon>Camarodonta</taxon>
        <taxon>Echinidea</taxon>
        <taxon>Strongylocentrotidae</taxon>
        <taxon>Strongylocentrotus</taxon>
    </lineage>
</organism>
<feature type="transmembrane region" description="Helical" evidence="7">
    <location>
        <begin position="232"/>
        <end position="250"/>
    </location>
</feature>
<feature type="domain" description="Nucleoside transporter/FeoB GTPase Gate" evidence="10">
    <location>
        <begin position="289"/>
        <end position="385"/>
    </location>
</feature>
<dbReference type="Pfam" id="PF07670">
    <property type="entry name" value="Gate"/>
    <property type="match status" value="1"/>
</dbReference>
<evidence type="ECO:0000259" key="8">
    <source>
        <dbReference type="Pfam" id="PF01773"/>
    </source>
</evidence>
<feature type="transmembrane region" description="Helical" evidence="7">
    <location>
        <begin position="131"/>
        <end position="150"/>
    </location>
</feature>
<dbReference type="OMA" id="IVWHTVI"/>
<feature type="transmembrane region" description="Helical" evidence="7">
    <location>
        <begin position="179"/>
        <end position="196"/>
    </location>
</feature>
<protein>
    <recommendedName>
        <fullName evidence="7">Sodium/nucleoside cotransporter</fullName>
    </recommendedName>
</protein>
<keyword evidence="6 7" id="KW-0472">Membrane</keyword>
<keyword evidence="5 7" id="KW-1133">Transmembrane helix</keyword>
<comment type="similarity">
    <text evidence="2 7">Belongs to the concentrative nucleoside transporter (CNT) (TC 2.A.41) family.</text>
</comment>
<dbReference type="GO" id="GO:0005886">
    <property type="term" value="C:plasma membrane"/>
    <property type="evidence" value="ECO:0000318"/>
    <property type="project" value="GO_Central"/>
</dbReference>
<evidence type="ECO:0000256" key="2">
    <source>
        <dbReference type="ARBA" id="ARBA00009033"/>
    </source>
</evidence>
<feature type="transmembrane region" description="Helical" evidence="7">
    <location>
        <begin position="202"/>
        <end position="220"/>
    </location>
</feature>
<dbReference type="AlphaFoldDB" id="A0A7M7P669"/>
<sequence>MVKADDGSTNTQTFDNEGFDALDVGTMKENGGAFNGISAKEPESKEVEDVIEPETKKSKLDLDIEDGKSNDHEENVNFQMTLWKHIYRVTDKVSLELTKNKTVIVNVIKTVFLLLFAAYLIYACIYDFEEAFVVLIFTSLAALGATYALVRNTKGDVIFEKCLYPMWQMAVRGVEKTKWILAVLAVVGFGVILFFLTRENPIQLVSFGGLVIFTVLLYVFSKYPEKVKWRPVIWGLVLQFIFGILILRTYPGYVLFQWIGNVVQAFLGFSRAGSLFLFGENYNEHYFAFAVLPIIIYFSSAISILYYIGAMQFVIRKLAWVMQRTMKTSASESLNAAGNIFIGQTEAPLLIRPFLKDMTRSEIHAVMTGGFATIAGSVLGAYVLSGISAAHLVSASVMSAPAALAVSKLFYPETEKSKTANSDNLVIEKGTERNFIEAAASGASTAIPLVLNIAANLVAFISLLALVNALLSYFGGLVGYPELTFELICSYVFMPVAFIMGVEWADCRLVAELIGIKTFVNEFVAYDKLATFIDNRETGAGPTLSERSEVIATYALCGFANISSIGVQLGGLAPLAPSRKPDLAAVVIRALIAGTTACFMTACIAGILFVPEEVVSGNVTTPIPMTTIY</sequence>
<dbReference type="InterPro" id="IPR002668">
    <property type="entry name" value="CNT_N_dom"/>
</dbReference>
<evidence type="ECO:0000256" key="6">
    <source>
        <dbReference type="ARBA" id="ARBA00023136"/>
    </source>
</evidence>
<proteinExistence type="inferred from homology"/>
<feature type="transmembrane region" description="Helical" evidence="7">
    <location>
        <begin position="363"/>
        <end position="385"/>
    </location>
</feature>
<feature type="transmembrane region" description="Helical" evidence="7">
    <location>
        <begin position="587"/>
        <end position="610"/>
    </location>
</feature>
<feature type="transmembrane region" description="Helical" evidence="7">
    <location>
        <begin position="103"/>
        <end position="125"/>
    </location>
</feature>
<dbReference type="Pfam" id="PF07662">
    <property type="entry name" value="Nucleos_tra2_C"/>
    <property type="match status" value="1"/>
</dbReference>
<dbReference type="NCBIfam" id="TIGR00804">
    <property type="entry name" value="nupC"/>
    <property type="match status" value="1"/>
</dbReference>
<evidence type="ECO:0000256" key="1">
    <source>
        <dbReference type="ARBA" id="ARBA00004651"/>
    </source>
</evidence>
<evidence type="ECO:0000313" key="12">
    <source>
        <dbReference type="Proteomes" id="UP000007110"/>
    </source>
</evidence>
<dbReference type="PANTHER" id="PTHR10590">
    <property type="entry name" value="SODIUM/NUCLEOSIDE COTRANSPORTER"/>
    <property type="match status" value="1"/>
</dbReference>
<feature type="transmembrane region" description="Helical" evidence="7">
    <location>
        <begin position="551"/>
        <end position="575"/>
    </location>
</feature>
<dbReference type="InterPro" id="IPR011657">
    <property type="entry name" value="CNT_C_dom"/>
</dbReference>
<evidence type="ECO:0000256" key="4">
    <source>
        <dbReference type="ARBA" id="ARBA00022692"/>
    </source>
</evidence>
<dbReference type="GO" id="GO:1901642">
    <property type="term" value="P:nucleoside transmembrane transport"/>
    <property type="evidence" value="ECO:0000318"/>
    <property type="project" value="GO_Central"/>
</dbReference>
<dbReference type="GeneID" id="763839"/>
<accession>A0A7M7P669</accession>
<comment type="subcellular location">
    <subcellularLocation>
        <location evidence="1">Cell membrane</location>
        <topology evidence="1">Multi-pass membrane protein</topology>
    </subcellularLocation>
</comment>
<dbReference type="GO" id="GO:0005415">
    <property type="term" value="F:nucleoside:sodium symporter activity"/>
    <property type="evidence" value="ECO:0000318"/>
    <property type="project" value="GO_Central"/>
</dbReference>
<dbReference type="EnsemblMetazoa" id="XM_030988571">
    <property type="protein sequence ID" value="XP_030844431"/>
    <property type="gene ID" value="LOC763839"/>
</dbReference>
<evidence type="ECO:0000313" key="11">
    <source>
        <dbReference type="EnsemblMetazoa" id="XP_030844431"/>
    </source>
</evidence>
<reference evidence="12" key="1">
    <citation type="submission" date="2015-02" db="EMBL/GenBank/DDBJ databases">
        <title>Genome sequencing for Strongylocentrotus purpuratus.</title>
        <authorList>
            <person name="Murali S."/>
            <person name="Liu Y."/>
            <person name="Vee V."/>
            <person name="English A."/>
            <person name="Wang M."/>
            <person name="Skinner E."/>
            <person name="Han Y."/>
            <person name="Muzny D.M."/>
            <person name="Worley K.C."/>
            <person name="Gibbs R.A."/>
        </authorList>
    </citation>
    <scope>NUCLEOTIDE SEQUENCE</scope>
</reference>
<dbReference type="KEGG" id="spu:763839"/>
<feature type="domain" description="Concentrative nucleoside transporter N-terminal" evidence="8">
    <location>
        <begin position="209"/>
        <end position="280"/>
    </location>
</feature>
<dbReference type="Proteomes" id="UP000007110">
    <property type="component" value="Unassembled WGS sequence"/>
</dbReference>
<keyword evidence="4 7" id="KW-0812">Transmembrane</keyword>
<feature type="transmembrane region" description="Helical" evidence="7">
    <location>
        <begin position="449"/>
        <end position="471"/>
    </location>
</feature>
<keyword evidence="7" id="KW-0813">Transport</keyword>
<evidence type="ECO:0000256" key="3">
    <source>
        <dbReference type="ARBA" id="ARBA00022475"/>
    </source>
</evidence>
<evidence type="ECO:0000259" key="9">
    <source>
        <dbReference type="Pfam" id="PF07662"/>
    </source>
</evidence>
<feature type="transmembrane region" description="Helical" evidence="7">
    <location>
        <begin position="286"/>
        <end position="308"/>
    </location>
</feature>
<dbReference type="InParanoid" id="A0A7M7P669"/>
<dbReference type="InterPro" id="IPR011642">
    <property type="entry name" value="Gate_dom"/>
</dbReference>
<keyword evidence="3" id="KW-1003">Cell membrane</keyword>
<feature type="domain" description="Concentrative nucleoside transporter C-terminal" evidence="9">
    <location>
        <begin position="391"/>
        <end position="606"/>
    </location>
</feature>
<feature type="transmembrane region" description="Helical" evidence="7">
    <location>
        <begin position="392"/>
        <end position="411"/>
    </location>
</feature>
<dbReference type="InterPro" id="IPR018270">
    <property type="entry name" value="C_nuclsd_transpt_met_bac"/>
</dbReference>